<name>A0A412Z0J2_9FIRM</name>
<proteinExistence type="predicted"/>
<sequence>MDGKRNDEPPEPAEEYSDEELLKEFEAVKRMTVPLPIPGPKPDEFENIWKRIQEGKEKEK</sequence>
<gene>
    <name evidence="1" type="ORF">DWW02_21395</name>
</gene>
<accession>A0A412Z0J2</accession>
<dbReference type="Proteomes" id="UP000284543">
    <property type="component" value="Unassembled WGS sequence"/>
</dbReference>
<evidence type="ECO:0000313" key="2">
    <source>
        <dbReference type="Proteomes" id="UP000284543"/>
    </source>
</evidence>
<comment type="caution">
    <text evidence="1">The sequence shown here is derived from an EMBL/GenBank/DDBJ whole genome shotgun (WGS) entry which is preliminary data.</text>
</comment>
<evidence type="ECO:0000313" key="1">
    <source>
        <dbReference type="EMBL" id="RGV73398.1"/>
    </source>
</evidence>
<dbReference type="EMBL" id="QRZM01000010">
    <property type="protein sequence ID" value="RGV73398.1"/>
    <property type="molecule type" value="Genomic_DNA"/>
</dbReference>
<protein>
    <submittedName>
        <fullName evidence="1">Uncharacterized protein</fullName>
    </submittedName>
</protein>
<dbReference type="AlphaFoldDB" id="A0A412Z0J2"/>
<organism evidence="1 2">
    <name type="scientific">Enterocloster bolteae</name>
    <dbReference type="NCBI Taxonomy" id="208479"/>
    <lineage>
        <taxon>Bacteria</taxon>
        <taxon>Bacillati</taxon>
        <taxon>Bacillota</taxon>
        <taxon>Clostridia</taxon>
        <taxon>Lachnospirales</taxon>
        <taxon>Lachnospiraceae</taxon>
        <taxon>Enterocloster</taxon>
    </lineage>
</organism>
<reference evidence="1 2" key="1">
    <citation type="submission" date="2018-08" db="EMBL/GenBank/DDBJ databases">
        <title>A genome reference for cultivated species of the human gut microbiota.</title>
        <authorList>
            <person name="Zou Y."/>
            <person name="Xue W."/>
            <person name="Luo G."/>
        </authorList>
    </citation>
    <scope>NUCLEOTIDE SEQUENCE [LARGE SCALE GENOMIC DNA]</scope>
    <source>
        <strain evidence="1 2">AF14-18</strain>
    </source>
</reference>
<dbReference type="RefSeq" id="WP_002590312.1">
    <property type="nucleotide sequence ID" value="NZ_CATZOE010000003.1"/>
</dbReference>